<dbReference type="InterPro" id="IPR050312">
    <property type="entry name" value="IolE/XylAMocC-like"/>
</dbReference>
<evidence type="ECO:0000313" key="2">
    <source>
        <dbReference type="EMBL" id="KAK5082622.1"/>
    </source>
</evidence>
<evidence type="ECO:0000313" key="3">
    <source>
        <dbReference type="Proteomes" id="UP001345013"/>
    </source>
</evidence>
<dbReference type="Gene3D" id="3.20.20.150">
    <property type="entry name" value="Divalent-metal-dependent TIM barrel enzymes"/>
    <property type="match status" value="1"/>
</dbReference>
<sequence>MSALAHHFPNFHHDILGQRLHDNFSSCCLASEFPKNITYGTSVQTVVFLEKRKMLDNKIAIASVSLGEHISHTLPRKISAAAGKGFAGIEITYPDLEGYAQSVSASMLDAAVQVRNLCKENGIEIIAFASFQNFEGSKLPLDERLATAKTWLAITRALGAEHLQMPAIYIRDINDDHDLMVSELRQLADLAGAHEPVIKLAYENLAWSTRCYLWEHALQMVQEVKRDNFGLCLDSFHLCVALWADAFSASGRQVDGDKNLQESLQRFVEEFPVEQLFYVQLSDGEPMTPPYSKDHPWYDPTLEPGHVWSNEARPFPLEKQCGTYMPVQTIAQAFLVDKGFTGWVSLETFDRRMRRKENGPEANAERGMKAWQTLKGQLLAAQKTS</sequence>
<dbReference type="Pfam" id="PF01261">
    <property type="entry name" value="AP_endonuc_2"/>
    <property type="match status" value="1"/>
</dbReference>
<comment type="caution">
    <text evidence="2">The sequence shown here is derived from an EMBL/GenBank/DDBJ whole genome shotgun (WGS) entry which is preliminary data.</text>
</comment>
<name>A0ABR0K1J4_9EURO</name>
<dbReference type="InterPro" id="IPR036237">
    <property type="entry name" value="Xyl_isomerase-like_sf"/>
</dbReference>
<feature type="domain" description="Xylose isomerase-like TIM barrel" evidence="1">
    <location>
        <begin position="80"/>
        <end position="371"/>
    </location>
</feature>
<accession>A0ABR0K1J4</accession>
<gene>
    <name evidence="2" type="ORF">LTR24_007879</name>
</gene>
<dbReference type="PANTHER" id="PTHR12110:SF38">
    <property type="entry name" value="DIOXYGENASE, PUTATIVE (AFU_ORTHOLOGUE AFUA_6G00240)-RELATED"/>
    <property type="match status" value="1"/>
</dbReference>
<keyword evidence="3" id="KW-1185">Reference proteome</keyword>
<reference evidence="2 3" key="1">
    <citation type="submission" date="2023-08" db="EMBL/GenBank/DDBJ databases">
        <title>Black Yeasts Isolated from many extreme environments.</title>
        <authorList>
            <person name="Coleine C."/>
            <person name="Stajich J.E."/>
            <person name="Selbmann L."/>
        </authorList>
    </citation>
    <scope>NUCLEOTIDE SEQUENCE [LARGE SCALE GENOMIC DNA]</scope>
    <source>
        <strain evidence="2 3">CCFEE 5885</strain>
    </source>
</reference>
<dbReference type="PANTHER" id="PTHR12110">
    <property type="entry name" value="HYDROXYPYRUVATE ISOMERASE"/>
    <property type="match status" value="1"/>
</dbReference>
<proteinExistence type="predicted"/>
<dbReference type="SUPFAM" id="SSF51658">
    <property type="entry name" value="Xylose isomerase-like"/>
    <property type="match status" value="1"/>
</dbReference>
<organism evidence="2 3">
    <name type="scientific">Lithohypha guttulata</name>
    <dbReference type="NCBI Taxonomy" id="1690604"/>
    <lineage>
        <taxon>Eukaryota</taxon>
        <taxon>Fungi</taxon>
        <taxon>Dikarya</taxon>
        <taxon>Ascomycota</taxon>
        <taxon>Pezizomycotina</taxon>
        <taxon>Eurotiomycetes</taxon>
        <taxon>Chaetothyriomycetidae</taxon>
        <taxon>Chaetothyriales</taxon>
        <taxon>Trichomeriaceae</taxon>
        <taxon>Lithohypha</taxon>
    </lineage>
</organism>
<evidence type="ECO:0000259" key="1">
    <source>
        <dbReference type="Pfam" id="PF01261"/>
    </source>
</evidence>
<protein>
    <recommendedName>
        <fullName evidence="1">Xylose isomerase-like TIM barrel domain-containing protein</fullName>
    </recommendedName>
</protein>
<dbReference type="InterPro" id="IPR013022">
    <property type="entry name" value="Xyl_isomerase-like_TIM-brl"/>
</dbReference>
<dbReference type="Proteomes" id="UP001345013">
    <property type="component" value="Unassembled WGS sequence"/>
</dbReference>
<dbReference type="EMBL" id="JAVRRG010000125">
    <property type="protein sequence ID" value="KAK5082622.1"/>
    <property type="molecule type" value="Genomic_DNA"/>
</dbReference>